<gene>
    <name evidence="1" type="ORF">RPERSI_LOCUS23408</name>
</gene>
<evidence type="ECO:0000313" key="2">
    <source>
        <dbReference type="Proteomes" id="UP000789920"/>
    </source>
</evidence>
<sequence>HNETPGDKMGMDEKNQSLKDNTKVCESLLPANDKILQVKEVILSPATMIPI</sequence>
<comment type="caution">
    <text evidence="1">The sequence shown here is derived from an EMBL/GenBank/DDBJ whole genome shotgun (WGS) entry which is preliminary data.</text>
</comment>
<reference evidence="1" key="1">
    <citation type="submission" date="2021-06" db="EMBL/GenBank/DDBJ databases">
        <authorList>
            <person name="Kallberg Y."/>
            <person name="Tangrot J."/>
            <person name="Rosling A."/>
        </authorList>
    </citation>
    <scope>NUCLEOTIDE SEQUENCE</scope>
    <source>
        <strain evidence="1">MA461A</strain>
    </source>
</reference>
<dbReference type="Proteomes" id="UP000789920">
    <property type="component" value="Unassembled WGS sequence"/>
</dbReference>
<keyword evidence="2" id="KW-1185">Reference proteome</keyword>
<feature type="non-terminal residue" evidence="1">
    <location>
        <position position="1"/>
    </location>
</feature>
<accession>A0ACA9RWA1</accession>
<name>A0ACA9RWA1_9GLOM</name>
<feature type="non-terminal residue" evidence="1">
    <location>
        <position position="51"/>
    </location>
</feature>
<proteinExistence type="predicted"/>
<protein>
    <submittedName>
        <fullName evidence="1">4604_t:CDS:1</fullName>
    </submittedName>
</protein>
<dbReference type="EMBL" id="CAJVQC010072932">
    <property type="protein sequence ID" value="CAG8811877.1"/>
    <property type="molecule type" value="Genomic_DNA"/>
</dbReference>
<evidence type="ECO:0000313" key="1">
    <source>
        <dbReference type="EMBL" id="CAG8811877.1"/>
    </source>
</evidence>
<organism evidence="1 2">
    <name type="scientific">Racocetra persica</name>
    <dbReference type="NCBI Taxonomy" id="160502"/>
    <lineage>
        <taxon>Eukaryota</taxon>
        <taxon>Fungi</taxon>
        <taxon>Fungi incertae sedis</taxon>
        <taxon>Mucoromycota</taxon>
        <taxon>Glomeromycotina</taxon>
        <taxon>Glomeromycetes</taxon>
        <taxon>Diversisporales</taxon>
        <taxon>Gigasporaceae</taxon>
        <taxon>Racocetra</taxon>
    </lineage>
</organism>